<organism evidence="2 3">
    <name type="scientific">Mycena indigotica</name>
    <dbReference type="NCBI Taxonomy" id="2126181"/>
    <lineage>
        <taxon>Eukaryota</taxon>
        <taxon>Fungi</taxon>
        <taxon>Dikarya</taxon>
        <taxon>Basidiomycota</taxon>
        <taxon>Agaricomycotina</taxon>
        <taxon>Agaricomycetes</taxon>
        <taxon>Agaricomycetidae</taxon>
        <taxon>Agaricales</taxon>
        <taxon>Marasmiineae</taxon>
        <taxon>Mycenaceae</taxon>
        <taxon>Mycena</taxon>
    </lineage>
</organism>
<dbReference type="EMBL" id="JACAZF010000014">
    <property type="protein sequence ID" value="KAF7290751.1"/>
    <property type="molecule type" value="Genomic_DNA"/>
</dbReference>
<name>A0A8H6S132_9AGAR</name>
<feature type="region of interest" description="Disordered" evidence="1">
    <location>
        <begin position="53"/>
        <end position="83"/>
    </location>
</feature>
<keyword evidence="3" id="KW-1185">Reference proteome</keyword>
<dbReference type="Proteomes" id="UP000636479">
    <property type="component" value="Unassembled WGS sequence"/>
</dbReference>
<reference evidence="2" key="1">
    <citation type="submission" date="2020-05" db="EMBL/GenBank/DDBJ databases">
        <title>Mycena genomes resolve the evolution of fungal bioluminescence.</title>
        <authorList>
            <person name="Tsai I.J."/>
        </authorList>
    </citation>
    <scope>NUCLEOTIDE SEQUENCE</scope>
    <source>
        <strain evidence="2">171206Taipei</strain>
    </source>
</reference>
<accession>A0A8H6S132</accession>
<dbReference type="GeneID" id="59352129"/>
<proteinExistence type="predicted"/>
<gene>
    <name evidence="2" type="ORF">MIND_01315800</name>
</gene>
<dbReference type="RefSeq" id="XP_037214111.1">
    <property type="nucleotide sequence ID" value="XM_037369613.1"/>
</dbReference>
<evidence type="ECO:0000313" key="3">
    <source>
        <dbReference type="Proteomes" id="UP000636479"/>
    </source>
</evidence>
<feature type="compositionally biased region" description="Low complexity" evidence="1">
    <location>
        <begin position="117"/>
        <end position="133"/>
    </location>
</feature>
<evidence type="ECO:0000256" key="1">
    <source>
        <dbReference type="SAM" id="MobiDB-lite"/>
    </source>
</evidence>
<protein>
    <submittedName>
        <fullName evidence="2">Uncharacterized protein</fullName>
    </submittedName>
</protein>
<comment type="caution">
    <text evidence="2">The sequence shown here is derived from an EMBL/GenBank/DDBJ whole genome shotgun (WGS) entry which is preliminary data.</text>
</comment>
<dbReference type="AlphaFoldDB" id="A0A8H6S132"/>
<evidence type="ECO:0000313" key="2">
    <source>
        <dbReference type="EMBL" id="KAF7290751.1"/>
    </source>
</evidence>
<sequence length="204" mass="22345">MRHMSHLVRSAPSKVSCFVPPAQMRHVGGCRTCFSTEEGNGRVLRADRRASCYKTEAKPGPRQPNSTSSNLDEDKTSQQQQCASPLPLSSSLFFLRCKPTLPSDSSPARTAMEVLARTSPATATASRLPGGTRSRSHPRRPTPSLFSPTRTVPARLSASAPKRPANASATFRRHHPPSLRNAPEWCAQPRKGFFEGLYFDFVGL</sequence>
<feature type="region of interest" description="Disordered" evidence="1">
    <location>
        <begin position="117"/>
        <end position="183"/>
    </location>
</feature>